<accession>A0A9X3CS64</accession>
<evidence type="ECO:0000313" key="3">
    <source>
        <dbReference type="Proteomes" id="UP001155587"/>
    </source>
</evidence>
<feature type="transmembrane region" description="Helical" evidence="1">
    <location>
        <begin position="59"/>
        <end position="83"/>
    </location>
</feature>
<dbReference type="AlphaFoldDB" id="A0A9X3CS64"/>
<evidence type="ECO:0000313" key="2">
    <source>
        <dbReference type="EMBL" id="MCW8348468.1"/>
    </source>
</evidence>
<keyword evidence="3" id="KW-1185">Reference proteome</keyword>
<gene>
    <name evidence="2" type="ORF">MD535_21005</name>
</gene>
<evidence type="ECO:0008006" key="4">
    <source>
        <dbReference type="Google" id="ProtNLM"/>
    </source>
</evidence>
<keyword evidence="1" id="KW-0472">Membrane</keyword>
<comment type="caution">
    <text evidence="2">The sequence shown here is derived from an EMBL/GenBank/DDBJ whole genome shotgun (WGS) entry which is preliminary data.</text>
</comment>
<feature type="transmembrane region" description="Helical" evidence="1">
    <location>
        <begin position="89"/>
        <end position="121"/>
    </location>
</feature>
<feature type="transmembrane region" description="Helical" evidence="1">
    <location>
        <begin position="12"/>
        <end position="30"/>
    </location>
</feature>
<organism evidence="2 3">
    <name type="scientific">Vibrio qingdaonensis</name>
    <dbReference type="NCBI Taxonomy" id="2829491"/>
    <lineage>
        <taxon>Bacteria</taxon>
        <taxon>Pseudomonadati</taxon>
        <taxon>Pseudomonadota</taxon>
        <taxon>Gammaproteobacteria</taxon>
        <taxon>Vibrionales</taxon>
        <taxon>Vibrionaceae</taxon>
        <taxon>Vibrio</taxon>
    </lineage>
</organism>
<name>A0A9X3CS64_9VIBR</name>
<keyword evidence="1" id="KW-1133">Transmembrane helix</keyword>
<reference evidence="2" key="1">
    <citation type="submission" date="2022-02" db="EMBL/GenBank/DDBJ databases">
        <title>Vibrio sp. nov, a new bacterium isolated from seawater.</title>
        <authorList>
            <person name="Yuan Y."/>
        </authorList>
    </citation>
    <scope>NUCLEOTIDE SEQUENCE</scope>
    <source>
        <strain evidence="2">ZSDZ65</strain>
    </source>
</reference>
<dbReference type="RefSeq" id="WP_265676989.1">
    <property type="nucleotide sequence ID" value="NZ_JAKRRY010000039.1"/>
</dbReference>
<dbReference type="EMBL" id="JAKRRY010000039">
    <property type="protein sequence ID" value="MCW8348468.1"/>
    <property type="molecule type" value="Genomic_DNA"/>
</dbReference>
<dbReference type="Proteomes" id="UP001155587">
    <property type="component" value="Unassembled WGS sequence"/>
</dbReference>
<evidence type="ECO:0000256" key="1">
    <source>
        <dbReference type="SAM" id="Phobius"/>
    </source>
</evidence>
<protein>
    <recommendedName>
        <fullName evidence="4">DUF1097 domain-containing protein</fullName>
    </recommendedName>
</protein>
<feature type="transmembrane region" description="Helical" evidence="1">
    <location>
        <begin position="133"/>
        <end position="155"/>
    </location>
</feature>
<sequence>MNQVFNSAHITKTVLLTLWIVAGTAILQEFGIHDKWPAFLALIFFFEAKFDLSKLKNIFAAGIAGIAMGMLIPSVLGALAPYVGGLNAFYIYVGGVVLITIGLGPVAHFAFSYITFAYVVMCILHKDHVVEHGFSWMATGLLGGAMYIAGVTVIAKFLAKKQAKAELQAANS</sequence>
<keyword evidence="1" id="KW-0812">Transmembrane</keyword>
<proteinExistence type="predicted"/>